<evidence type="ECO:0000259" key="1">
    <source>
        <dbReference type="Pfam" id="PF03537"/>
    </source>
</evidence>
<proteinExistence type="predicted"/>
<protein>
    <submittedName>
        <fullName evidence="2">Extracellular protein</fullName>
    </submittedName>
</protein>
<comment type="caution">
    <text evidence="2">The sequence shown here is derived from an EMBL/GenBank/DDBJ whole genome shotgun (WGS) entry which is preliminary data.</text>
</comment>
<dbReference type="EMBL" id="QWLB01000010">
    <property type="protein sequence ID" value="RIH93041.1"/>
    <property type="molecule type" value="Genomic_DNA"/>
</dbReference>
<dbReference type="InterPro" id="IPR004352">
    <property type="entry name" value="GH114_TIM-barrel"/>
</dbReference>
<dbReference type="InterPro" id="IPR013785">
    <property type="entry name" value="Aldolase_TIM"/>
</dbReference>
<evidence type="ECO:0000313" key="3">
    <source>
        <dbReference type="Proteomes" id="UP000266178"/>
    </source>
</evidence>
<dbReference type="PANTHER" id="PTHR35882">
    <property type="entry name" value="PELA"/>
    <property type="match status" value="1"/>
</dbReference>
<dbReference type="PANTHER" id="PTHR35882:SF2">
    <property type="entry name" value="PELA"/>
    <property type="match status" value="1"/>
</dbReference>
<organism evidence="2 3">
    <name type="scientific">Meiothermus granaticius NBRC 107808</name>
    <dbReference type="NCBI Taxonomy" id="1227551"/>
    <lineage>
        <taxon>Bacteria</taxon>
        <taxon>Thermotogati</taxon>
        <taxon>Deinococcota</taxon>
        <taxon>Deinococci</taxon>
        <taxon>Thermales</taxon>
        <taxon>Thermaceae</taxon>
        <taxon>Meiothermus</taxon>
    </lineage>
</organism>
<name>A0A399FDV1_9DEIN</name>
<dbReference type="PRINTS" id="PR01545">
    <property type="entry name" value="THEMAYE10DUF"/>
</dbReference>
<dbReference type="Proteomes" id="UP000266178">
    <property type="component" value="Unassembled WGS sequence"/>
</dbReference>
<keyword evidence="3" id="KW-1185">Reference proteome</keyword>
<reference evidence="2 3" key="1">
    <citation type="submission" date="2018-08" db="EMBL/GenBank/DDBJ databases">
        <title>Meiothermus granaticius genome AF-68 sequencing project.</title>
        <authorList>
            <person name="Da Costa M.S."/>
            <person name="Albuquerque L."/>
            <person name="Raposo P."/>
            <person name="Froufe H.J.C."/>
            <person name="Barroso C.S."/>
            <person name="Egas C."/>
        </authorList>
    </citation>
    <scope>NUCLEOTIDE SEQUENCE [LARGE SCALE GENOMIC DNA]</scope>
    <source>
        <strain evidence="2 3">AF-68</strain>
    </source>
</reference>
<accession>A0A399FDV1</accession>
<sequence length="269" mass="30226">MRLRLIPLWLVMAWLLPVSLAQSQPSRLATIRSFVVYYGTNQAFAKQLSQFDLAIVQPNTLSYPQLRKLQAQGTRVVAYLSVGEAEGYMVGLPKAWVLGTNPNWGSKYMDANQAGWREAVLQRAKDILEIGFDGLFLDTVDTVDLFPKTKPGMVQLIRALRQSFPKAILVQNRGFAVLPQTAPFLDAVMFEDFSTLYNFNDGTYQAHEGDPRPLFPYLKRGLKVLALDYALPTQTALIQRAYSRARRYGFVPYVTTISLNEVSPAPGSR</sequence>
<dbReference type="InterPro" id="IPR017853">
    <property type="entry name" value="GH"/>
</dbReference>
<dbReference type="OrthoDB" id="29193at2"/>
<dbReference type="InterPro" id="IPR016062">
    <property type="entry name" value="TM1410-rel"/>
</dbReference>
<evidence type="ECO:0000313" key="2">
    <source>
        <dbReference type="EMBL" id="RIH93041.1"/>
    </source>
</evidence>
<dbReference type="AlphaFoldDB" id="A0A399FDV1"/>
<dbReference type="SUPFAM" id="SSF51445">
    <property type="entry name" value="(Trans)glycosidases"/>
    <property type="match status" value="1"/>
</dbReference>
<gene>
    <name evidence="2" type="ORF">Mgrana_01000</name>
</gene>
<dbReference type="RefSeq" id="WP_119356508.1">
    <property type="nucleotide sequence ID" value="NZ_BJXM01000006.1"/>
</dbReference>
<dbReference type="Gene3D" id="3.20.20.70">
    <property type="entry name" value="Aldolase class I"/>
    <property type="match status" value="1"/>
</dbReference>
<feature type="domain" description="Glycoside-hydrolase family GH114 TIM-barrel" evidence="1">
    <location>
        <begin position="60"/>
        <end position="260"/>
    </location>
</feature>
<dbReference type="Pfam" id="PF03537">
    <property type="entry name" value="Glyco_hydro_114"/>
    <property type="match status" value="1"/>
</dbReference>